<dbReference type="Proteomes" id="UP000177346">
    <property type="component" value="Unassembled WGS sequence"/>
</dbReference>
<evidence type="ECO:0000313" key="2">
    <source>
        <dbReference type="Proteomes" id="UP000177346"/>
    </source>
</evidence>
<organism evidence="1 2">
    <name type="scientific">Candidatus Giovannonibacteria bacterium RIFCSPLOWO2_01_FULL_46_32</name>
    <dbReference type="NCBI Taxonomy" id="1798353"/>
    <lineage>
        <taxon>Bacteria</taxon>
        <taxon>Candidatus Giovannoniibacteriota</taxon>
    </lineage>
</organism>
<proteinExistence type="predicted"/>
<evidence type="ECO:0000313" key="1">
    <source>
        <dbReference type="EMBL" id="OGF87109.1"/>
    </source>
</evidence>
<comment type="caution">
    <text evidence="1">The sequence shown here is derived from an EMBL/GenBank/DDBJ whole genome shotgun (WGS) entry which is preliminary data.</text>
</comment>
<gene>
    <name evidence="1" type="ORF">A3B19_01610</name>
</gene>
<name>A0A1F5XGW7_9BACT</name>
<dbReference type="EMBL" id="MFIF01000009">
    <property type="protein sequence ID" value="OGF87109.1"/>
    <property type="molecule type" value="Genomic_DNA"/>
</dbReference>
<dbReference type="AlphaFoldDB" id="A0A1F5XGW7"/>
<sequence>MNDNQLITRVEKAEKDIADLKKAVFGNNRPKPKIKGSSHQEPDFSLNIRAFVKRYAAGKSGPKRFVLLLAFLTKSEVGVDVELEKVRNEWSKMSAKNLLGKFNRFYPNEAKTQGWADSKAHGTYCLTNAWKEVYE</sequence>
<protein>
    <submittedName>
        <fullName evidence="1">Uncharacterized protein</fullName>
    </submittedName>
</protein>
<reference evidence="1 2" key="1">
    <citation type="journal article" date="2016" name="Nat. Commun.">
        <title>Thousands of microbial genomes shed light on interconnected biogeochemical processes in an aquifer system.</title>
        <authorList>
            <person name="Anantharaman K."/>
            <person name="Brown C.T."/>
            <person name="Hug L.A."/>
            <person name="Sharon I."/>
            <person name="Castelle C.J."/>
            <person name="Probst A.J."/>
            <person name="Thomas B.C."/>
            <person name="Singh A."/>
            <person name="Wilkins M.J."/>
            <person name="Karaoz U."/>
            <person name="Brodie E.L."/>
            <person name="Williams K.H."/>
            <person name="Hubbard S.S."/>
            <person name="Banfield J.F."/>
        </authorList>
    </citation>
    <scope>NUCLEOTIDE SEQUENCE [LARGE SCALE GENOMIC DNA]</scope>
</reference>
<accession>A0A1F5XGW7</accession>